<feature type="transmembrane region" description="Helical" evidence="1">
    <location>
        <begin position="97"/>
        <end position="119"/>
    </location>
</feature>
<keyword evidence="1" id="KW-1133">Transmembrane helix</keyword>
<name>A0A9X3DVA1_9GAMM</name>
<feature type="transmembrane region" description="Helical" evidence="1">
    <location>
        <begin position="64"/>
        <end position="85"/>
    </location>
</feature>
<keyword evidence="4" id="KW-1185">Reference proteome</keyword>
<reference evidence="3" key="1">
    <citation type="submission" date="2022-11" db="EMBL/GenBank/DDBJ databases">
        <title>Biodiversity and phylogenetic relationships of bacteria.</title>
        <authorList>
            <person name="Machado R.A.R."/>
            <person name="Bhat A."/>
            <person name="Loulou A."/>
            <person name="Kallel S."/>
        </authorList>
    </citation>
    <scope>NUCLEOTIDE SEQUENCE</scope>
    <source>
        <strain evidence="3">A-IN1</strain>
    </source>
</reference>
<evidence type="ECO:0000313" key="3">
    <source>
        <dbReference type="EMBL" id="MCX5467831.1"/>
    </source>
</evidence>
<keyword evidence="1" id="KW-0472">Membrane</keyword>
<dbReference type="AlphaFoldDB" id="A0A9X3DVA1"/>
<feature type="domain" description="DUF6708" evidence="2">
    <location>
        <begin position="136"/>
        <end position="311"/>
    </location>
</feature>
<protein>
    <recommendedName>
        <fullName evidence="2">DUF6708 domain-containing protein</fullName>
    </recommendedName>
</protein>
<evidence type="ECO:0000256" key="1">
    <source>
        <dbReference type="SAM" id="Phobius"/>
    </source>
</evidence>
<gene>
    <name evidence="3" type="ORF">OSH00_08755</name>
</gene>
<evidence type="ECO:0000313" key="4">
    <source>
        <dbReference type="Proteomes" id="UP001146019"/>
    </source>
</evidence>
<dbReference type="Pfam" id="PF20455">
    <property type="entry name" value="DUF6708"/>
    <property type="match status" value="1"/>
</dbReference>
<comment type="caution">
    <text evidence="3">The sequence shown here is derived from an EMBL/GenBank/DDBJ whole genome shotgun (WGS) entry which is preliminary data.</text>
</comment>
<dbReference type="RefSeq" id="WP_266130085.1">
    <property type="nucleotide sequence ID" value="NZ_JAPKMY010000003.1"/>
</dbReference>
<accession>A0A9X3DVA1</accession>
<dbReference type="Proteomes" id="UP001146019">
    <property type="component" value="Unassembled WGS sequence"/>
</dbReference>
<organism evidence="3 4">
    <name type="scientific">Acinetobacter nematophilus</name>
    <dbReference type="NCBI Taxonomy" id="2994642"/>
    <lineage>
        <taxon>Bacteria</taxon>
        <taxon>Pseudomonadati</taxon>
        <taxon>Pseudomonadota</taxon>
        <taxon>Gammaproteobacteria</taxon>
        <taxon>Moraxellales</taxon>
        <taxon>Moraxellaceae</taxon>
        <taxon>Acinetobacter</taxon>
    </lineage>
</organism>
<sequence>MLNGTLQYPVYKNARHLTPKEKQNILAKKIAYKSSVFHGYHFIKMNSTYMECVNNSFFLKGNSYFNLLGVLLLGMPIILSLWIFTFYVNLIKYDHDFLSFIIIFSPMHILFSFIFYVFYKGYQNFKKYEKLGYNYYPIRFNKKNQKVYVYDVSGQIFSENWEKIDFILNHRLGGYEGTFWEIKGFIKDNNGLITYTFAFALSKHKKQETLEIWEFIKEYMNNGPEKLYFNKQTVETSPRLVPEKLSYCLNIEAQPESLETSQEIVALDYQSEIRSFYSRAMIKILGATRNKFIHADKQPKWSQQVENECQVDATDPYVVDASTTYQLDTFGKIIK</sequence>
<dbReference type="InterPro" id="IPR046554">
    <property type="entry name" value="DUF6708"/>
</dbReference>
<evidence type="ECO:0000259" key="2">
    <source>
        <dbReference type="Pfam" id="PF20455"/>
    </source>
</evidence>
<keyword evidence="1" id="KW-0812">Transmembrane</keyword>
<proteinExistence type="predicted"/>
<dbReference type="EMBL" id="JAPKMY010000003">
    <property type="protein sequence ID" value="MCX5467831.1"/>
    <property type="molecule type" value="Genomic_DNA"/>
</dbReference>